<name>A0ABZ0D0D3_9BURK</name>
<feature type="signal peptide" evidence="1">
    <location>
        <begin position="1"/>
        <end position="23"/>
    </location>
</feature>
<gene>
    <name evidence="2" type="ORF">RXV79_11390</name>
</gene>
<dbReference type="RefSeq" id="WP_316703537.1">
    <property type="nucleotide sequence ID" value="NZ_CP136336.1"/>
</dbReference>
<protein>
    <submittedName>
        <fullName evidence="2">Uncharacterized protein</fullName>
    </submittedName>
</protein>
<feature type="chain" id="PRO_5046802267" evidence="1">
    <location>
        <begin position="24"/>
        <end position="81"/>
    </location>
</feature>
<keyword evidence="1" id="KW-0732">Signal</keyword>
<reference evidence="2 3" key="1">
    <citation type="submission" date="2023-10" db="EMBL/GenBank/DDBJ databases">
        <title>Bacteria for the degradation of biodegradable plastic PBAT(Polybutylene adipate terephthalate).</title>
        <authorList>
            <person name="Weon H.-Y."/>
            <person name="Yeon J."/>
        </authorList>
    </citation>
    <scope>NUCLEOTIDE SEQUENCE [LARGE SCALE GENOMIC DNA]</scope>
    <source>
        <strain evidence="2 3">SBD 7-3</strain>
    </source>
</reference>
<evidence type="ECO:0000313" key="2">
    <source>
        <dbReference type="EMBL" id="WOB10637.1"/>
    </source>
</evidence>
<proteinExistence type="predicted"/>
<accession>A0ABZ0D0D3</accession>
<evidence type="ECO:0000313" key="3">
    <source>
        <dbReference type="Proteomes" id="UP001303946"/>
    </source>
</evidence>
<dbReference type="Proteomes" id="UP001303946">
    <property type="component" value="Chromosome"/>
</dbReference>
<organism evidence="2 3">
    <name type="scientific">Piscinibacter gummiphilus</name>
    <dbReference type="NCBI Taxonomy" id="946333"/>
    <lineage>
        <taxon>Bacteria</taxon>
        <taxon>Pseudomonadati</taxon>
        <taxon>Pseudomonadota</taxon>
        <taxon>Betaproteobacteria</taxon>
        <taxon>Burkholderiales</taxon>
        <taxon>Sphaerotilaceae</taxon>
        <taxon>Piscinibacter</taxon>
    </lineage>
</organism>
<sequence>MPSLPSALGSTALCLAIALPAAAADTSYDFTVCTHGRRTVIEASADLVALGSEMFDGKAAEPGTAQGCRRDWGRYSAPAAK</sequence>
<keyword evidence="3" id="KW-1185">Reference proteome</keyword>
<evidence type="ECO:0000256" key="1">
    <source>
        <dbReference type="SAM" id="SignalP"/>
    </source>
</evidence>
<dbReference type="EMBL" id="CP136336">
    <property type="protein sequence ID" value="WOB10637.1"/>
    <property type="molecule type" value="Genomic_DNA"/>
</dbReference>